<dbReference type="AlphaFoldDB" id="A0ABC9VU24"/>
<evidence type="ECO:0000259" key="1">
    <source>
        <dbReference type="PROSITE" id="PS50878"/>
    </source>
</evidence>
<feature type="domain" description="Reverse transcriptase" evidence="1">
    <location>
        <begin position="1"/>
        <end position="219"/>
    </location>
</feature>
<name>A0ABC9VU24_GRUJA</name>
<dbReference type="Proteomes" id="UP001623348">
    <property type="component" value="Unassembled WGS sequence"/>
</dbReference>
<dbReference type="PANTHER" id="PTHR33332">
    <property type="entry name" value="REVERSE TRANSCRIPTASE DOMAIN-CONTAINING PROTEIN"/>
    <property type="match status" value="1"/>
</dbReference>
<dbReference type="EMBL" id="BAAFJT010000001">
    <property type="protein sequence ID" value="GAB0176308.1"/>
    <property type="molecule type" value="Genomic_DNA"/>
</dbReference>
<sequence length="219" mass="25298">MQNHSKLIGNCLKVIVDDYRLDQRLHKSGNFNRKASYDGVIASVDKERATDVIYLDFCKVFHMVPHNILATKLERYGFEGWTIRWTRNCLDGHIQRVAVNSSISKWRSITSSVPQSCVLGPLLFNIFSNDIDSGVQCTLNKFAGDTKLSGRADYTLEGRDAIQRDLDRLEEWAHVNLMKFNMAKCKVLGQGISTDWGKNELRAALQRWAWRYWWIKIRA</sequence>
<organism evidence="2 3">
    <name type="scientific">Grus japonensis</name>
    <name type="common">Japanese crane</name>
    <name type="synonym">Red-crowned crane</name>
    <dbReference type="NCBI Taxonomy" id="30415"/>
    <lineage>
        <taxon>Eukaryota</taxon>
        <taxon>Metazoa</taxon>
        <taxon>Chordata</taxon>
        <taxon>Craniata</taxon>
        <taxon>Vertebrata</taxon>
        <taxon>Euteleostomi</taxon>
        <taxon>Archelosauria</taxon>
        <taxon>Archosauria</taxon>
        <taxon>Dinosauria</taxon>
        <taxon>Saurischia</taxon>
        <taxon>Theropoda</taxon>
        <taxon>Coelurosauria</taxon>
        <taxon>Aves</taxon>
        <taxon>Neognathae</taxon>
        <taxon>Neoaves</taxon>
        <taxon>Gruiformes</taxon>
        <taxon>Gruidae</taxon>
        <taxon>Grus</taxon>
    </lineage>
</organism>
<reference evidence="2 3" key="1">
    <citation type="submission" date="2024-06" db="EMBL/GenBank/DDBJ databases">
        <title>The draft genome of Grus japonensis, version 3.</title>
        <authorList>
            <person name="Nabeshima K."/>
            <person name="Suzuki S."/>
            <person name="Onuma M."/>
        </authorList>
    </citation>
    <scope>NUCLEOTIDE SEQUENCE [LARGE SCALE GENOMIC DNA]</scope>
    <source>
        <strain evidence="2 3">451A</strain>
    </source>
</reference>
<dbReference type="InterPro" id="IPR000477">
    <property type="entry name" value="RT_dom"/>
</dbReference>
<comment type="caution">
    <text evidence="2">The sequence shown here is derived from an EMBL/GenBank/DDBJ whole genome shotgun (WGS) entry which is preliminary data.</text>
</comment>
<accession>A0ABC9VU24</accession>
<evidence type="ECO:0000313" key="3">
    <source>
        <dbReference type="Proteomes" id="UP001623348"/>
    </source>
</evidence>
<dbReference type="Pfam" id="PF00078">
    <property type="entry name" value="RVT_1"/>
    <property type="match status" value="1"/>
</dbReference>
<gene>
    <name evidence="2" type="ORF">GRJ2_000096000</name>
</gene>
<evidence type="ECO:0000313" key="2">
    <source>
        <dbReference type="EMBL" id="GAB0176308.1"/>
    </source>
</evidence>
<proteinExistence type="predicted"/>
<protein>
    <submittedName>
        <fullName evidence="2">Mitochondrial enolase superfamily member 1</fullName>
    </submittedName>
</protein>
<dbReference type="PROSITE" id="PS50878">
    <property type="entry name" value="RT_POL"/>
    <property type="match status" value="1"/>
</dbReference>
<keyword evidence="3" id="KW-1185">Reference proteome</keyword>